<proteinExistence type="predicted"/>
<dbReference type="KEGG" id="sgra:EX895_002211"/>
<evidence type="ECO:0000256" key="1">
    <source>
        <dbReference type="SAM" id="MobiDB-lite"/>
    </source>
</evidence>
<dbReference type="Proteomes" id="UP000306050">
    <property type="component" value="Chromosome SGRAM_13"/>
</dbReference>
<keyword evidence="3" id="KW-1185">Reference proteome</keyword>
<reference evidence="2 3" key="1">
    <citation type="submission" date="2019-05" db="EMBL/GenBank/DDBJ databases">
        <title>Sporisorium graminicola CBS 10092 draft sequencing and annotation.</title>
        <authorList>
            <person name="Solano-Gonzalez S."/>
            <person name="Caddick M.X."/>
            <person name="Darby A."/>
        </authorList>
    </citation>
    <scope>NUCLEOTIDE SEQUENCE [LARGE SCALE GENOMIC DNA]</scope>
    <source>
        <strain evidence="2 3">CBS 10092</strain>
    </source>
</reference>
<protein>
    <submittedName>
        <fullName evidence="2">Uncharacterized protein</fullName>
    </submittedName>
</protein>
<dbReference type="EMBL" id="SRRM01000006">
    <property type="protein sequence ID" value="TKY88970.1"/>
    <property type="molecule type" value="Genomic_DNA"/>
</dbReference>
<dbReference type="GeneID" id="40725106"/>
<sequence>MHRRHERRTSYSLPRPPPGYEPADSAAPPPTAPAAVAYDFDTDDAEEQQAHNAPTPRLVGLEFGEASASPMSSNFEPETPGNVVATFAELQHGVAREKAKVAREEEGEDLHAQFCSVLLLDLGNGTAIPLGASPGVEPRPDPFTLLAC</sequence>
<dbReference type="AlphaFoldDB" id="A0A4U7KWT7"/>
<accession>A0A4U7KWT7</accession>
<evidence type="ECO:0000313" key="2">
    <source>
        <dbReference type="EMBL" id="TKY88970.1"/>
    </source>
</evidence>
<feature type="region of interest" description="Disordered" evidence="1">
    <location>
        <begin position="1"/>
        <end position="59"/>
    </location>
</feature>
<comment type="caution">
    <text evidence="2">The sequence shown here is derived from an EMBL/GenBank/DDBJ whole genome shotgun (WGS) entry which is preliminary data.</text>
</comment>
<organism evidence="2 3">
    <name type="scientific">Sporisorium graminicola</name>
    <dbReference type="NCBI Taxonomy" id="280036"/>
    <lineage>
        <taxon>Eukaryota</taxon>
        <taxon>Fungi</taxon>
        <taxon>Dikarya</taxon>
        <taxon>Basidiomycota</taxon>
        <taxon>Ustilaginomycotina</taxon>
        <taxon>Ustilaginomycetes</taxon>
        <taxon>Ustilaginales</taxon>
        <taxon>Ustilaginaceae</taxon>
        <taxon>Sporisorium</taxon>
    </lineage>
</organism>
<evidence type="ECO:0000313" key="3">
    <source>
        <dbReference type="Proteomes" id="UP000306050"/>
    </source>
</evidence>
<dbReference type="OrthoDB" id="2554011at2759"/>
<name>A0A4U7KWT7_9BASI</name>
<dbReference type="RefSeq" id="XP_029740955.1">
    <property type="nucleotide sequence ID" value="XM_029882810.1"/>
</dbReference>
<gene>
    <name evidence="2" type="ORF">EX895_002211</name>
</gene>